<keyword evidence="2 7" id="KW-0813">Transport</keyword>
<proteinExistence type="inferred from homology"/>
<evidence type="ECO:0000256" key="7">
    <source>
        <dbReference type="RuleBase" id="RU363032"/>
    </source>
</evidence>
<evidence type="ECO:0000256" key="5">
    <source>
        <dbReference type="ARBA" id="ARBA00022989"/>
    </source>
</evidence>
<accession>A0A7X0D6S7</accession>
<dbReference type="AlphaFoldDB" id="A0A7X0D6S7"/>
<dbReference type="SUPFAM" id="SSF161098">
    <property type="entry name" value="MetI-like"/>
    <property type="match status" value="1"/>
</dbReference>
<evidence type="ECO:0000256" key="1">
    <source>
        <dbReference type="ARBA" id="ARBA00004651"/>
    </source>
</evidence>
<dbReference type="GO" id="GO:0005886">
    <property type="term" value="C:plasma membrane"/>
    <property type="evidence" value="ECO:0007669"/>
    <property type="project" value="UniProtKB-SubCell"/>
</dbReference>
<evidence type="ECO:0000256" key="3">
    <source>
        <dbReference type="ARBA" id="ARBA00022475"/>
    </source>
</evidence>
<evidence type="ECO:0000256" key="6">
    <source>
        <dbReference type="ARBA" id="ARBA00023136"/>
    </source>
</evidence>
<dbReference type="Gene3D" id="1.10.3720.10">
    <property type="entry name" value="MetI-like"/>
    <property type="match status" value="1"/>
</dbReference>
<evidence type="ECO:0000256" key="2">
    <source>
        <dbReference type="ARBA" id="ARBA00022448"/>
    </source>
</evidence>
<dbReference type="Pfam" id="PF00528">
    <property type="entry name" value="BPD_transp_1"/>
    <property type="match status" value="1"/>
</dbReference>
<dbReference type="PANTHER" id="PTHR43386">
    <property type="entry name" value="OLIGOPEPTIDE TRANSPORT SYSTEM PERMEASE PROTEIN APPC"/>
    <property type="match status" value="1"/>
</dbReference>
<feature type="transmembrane region" description="Helical" evidence="7">
    <location>
        <begin position="236"/>
        <end position="259"/>
    </location>
</feature>
<feature type="transmembrane region" description="Helical" evidence="7">
    <location>
        <begin position="112"/>
        <end position="139"/>
    </location>
</feature>
<organism evidence="9 10">
    <name type="scientific">Nocardiopsis mwathae</name>
    <dbReference type="NCBI Taxonomy" id="1472723"/>
    <lineage>
        <taxon>Bacteria</taxon>
        <taxon>Bacillati</taxon>
        <taxon>Actinomycetota</taxon>
        <taxon>Actinomycetes</taxon>
        <taxon>Streptosporangiales</taxon>
        <taxon>Nocardiopsidaceae</taxon>
        <taxon>Nocardiopsis</taxon>
    </lineage>
</organism>
<feature type="transmembrane region" description="Helical" evidence="7">
    <location>
        <begin position="41"/>
        <end position="62"/>
    </location>
</feature>
<dbReference type="InterPro" id="IPR050366">
    <property type="entry name" value="BP-dependent_transpt_permease"/>
</dbReference>
<evidence type="ECO:0000313" key="9">
    <source>
        <dbReference type="EMBL" id="MBB6173016.1"/>
    </source>
</evidence>
<protein>
    <submittedName>
        <fullName evidence="9">Peptide/nickel transport system permease protein</fullName>
    </submittedName>
</protein>
<comment type="subcellular location">
    <subcellularLocation>
        <location evidence="1 7">Cell membrane</location>
        <topology evidence="1 7">Multi-pass membrane protein</topology>
    </subcellularLocation>
</comment>
<feature type="transmembrane region" description="Helical" evidence="7">
    <location>
        <begin position="287"/>
        <end position="308"/>
    </location>
</feature>
<reference evidence="9 10" key="1">
    <citation type="submission" date="2020-08" db="EMBL/GenBank/DDBJ databases">
        <title>Sequencing the genomes of 1000 actinobacteria strains.</title>
        <authorList>
            <person name="Klenk H.-P."/>
        </authorList>
    </citation>
    <scope>NUCLEOTIDE SEQUENCE [LARGE SCALE GENOMIC DNA]</scope>
    <source>
        <strain evidence="9 10">DSM 46659</strain>
    </source>
</reference>
<name>A0A7X0D6S7_9ACTN</name>
<dbReference type="InterPro" id="IPR000515">
    <property type="entry name" value="MetI-like"/>
</dbReference>
<dbReference type="EMBL" id="JACHDS010000001">
    <property type="protein sequence ID" value="MBB6173016.1"/>
    <property type="molecule type" value="Genomic_DNA"/>
</dbReference>
<dbReference type="GO" id="GO:0055085">
    <property type="term" value="P:transmembrane transport"/>
    <property type="evidence" value="ECO:0007669"/>
    <property type="project" value="InterPro"/>
</dbReference>
<dbReference type="CDD" id="cd06261">
    <property type="entry name" value="TM_PBP2"/>
    <property type="match status" value="1"/>
</dbReference>
<dbReference type="RefSeq" id="WP_184076232.1">
    <property type="nucleotide sequence ID" value="NZ_JACHDS010000001.1"/>
</dbReference>
<keyword evidence="6 7" id="KW-0472">Membrane</keyword>
<dbReference type="InterPro" id="IPR025966">
    <property type="entry name" value="OppC_N"/>
</dbReference>
<keyword evidence="3" id="KW-1003">Cell membrane</keyword>
<comment type="caution">
    <text evidence="9">The sequence shown here is derived from an EMBL/GenBank/DDBJ whole genome shotgun (WGS) entry which is preliminary data.</text>
</comment>
<evidence type="ECO:0000259" key="8">
    <source>
        <dbReference type="PROSITE" id="PS50928"/>
    </source>
</evidence>
<feature type="domain" description="ABC transmembrane type-1" evidence="8">
    <location>
        <begin position="108"/>
        <end position="305"/>
    </location>
</feature>
<feature type="transmembrane region" description="Helical" evidence="7">
    <location>
        <begin position="178"/>
        <end position="197"/>
    </location>
</feature>
<evidence type="ECO:0000313" key="10">
    <source>
        <dbReference type="Proteomes" id="UP000546642"/>
    </source>
</evidence>
<evidence type="ECO:0000256" key="4">
    <source>
        <dbReference type="ARBA" id="ARBA00022692"/>
    </source>
</evidence>
<dbReference type="PANTHER" id="PTHR43386:SF25">
    <property type="entry name" value="PEPTIDE ABC TRANSPORTER PERMEASE PROTEIN"/>
    <property type="match status" value="1"/>
</dbReference>
<keyword evidence="10" id="KW-1185">Reference proteome</keyword>
<dbReference type="InterPro" id="IPR035906">
    <property type="entry name" value="MetI-like_sf"/>
</dbReference>
<keyword evidence="5 7" id="KW-1133">Transmembrane helix</keyword>
<dbReference type="Pfam" id="PF12911">
    <property type="entry name" value="OppC_N"/>
    <property type="match status" value="1"/>
</dbReference>
<feature type="transmembrane region" description="Helical" evidence="7">
    <location>
        <begin position="151"/>
        <end position="172"/>
    </location>
</feature>
<dbReference type="Proteomes" id="UP000546642">
    <property type="component" value="Unassembled WGS sequence"/>
</dbReference>
<dbReference type="PROSITE" id="PS50928">
    <property type="entry name" value="ABC_TM1"/>
    <property type="match status" value="1"/>
</dbReference>
<comment type="similarity">
    <text evidence="7">Belongs to the binding-protein-dependent transport system permease family.</text>
</comment>
<keyword evidence="4 7" id="KW-0812">Transmembrane</keyword>
<sequence>MSRKADRIDRLAELTAARAEDGRGHGVWREAFDRTRRNPMAIAGAGTVCVFLFFAIFGPWLAPYSPTAQTWGNEVFPNQNVFVGPRAENWLGLDNLGRDQFSRMIIGARQTLLVGVVATLLGFTVGALLGGTAGAAHALGGVWGRRLDAALMRVTDMMLAVPALLLAVSVAALLGQSLATVMIAVGVAQIPIFARLLRGAMIAQAGRDYVLAARALGVRKRRIALGHILPNSLGPVLVQGTLTLATAIIDAAALSYLGLGNPDPSTPEWGTMLADAQRFLSGAPQLAVYPALAIIVTALGFTLLGEAMRESLDPRLRK</sequence>
<gene>
    <name evidence="9" type="ORF">HNR23_003076</name>
</gene>